<dbReference type="GO" id="GO:0031380">
    <property type="term" value="C:nuclear RNA-directed RNA polymerase complex"/>
    <property type="evidence" value="ECO:0007669"/>
    <property type="project" value="TreeGrafter"/>
</dbReference>
<dbReference type="PANTHER" id="PTHR23079:SF17">
    <property type="entry name" value="RNA-DEPENDENT RNA POLYMERASE"/>
    <property type="match status" value="1"/>
</dbReference>
<dbReference type="EC" id="2.7.7.48" evidence="1"/>
<comment type="caution">
    <text evidence="3">The sequence shown here is derived from an EMBL/GenBank/DDBJ whole genome shotgun (WGS) entry which is preliminary data.</text>
</comment>
<gene>
    <name evidence="3" type="ORF">BDV95DRAFT_49985</name>
</gene>
<dbReference type="GO" id="GO:0003723">
    <property type="term" value="F:RNA binding"/>
    <property type="evidence" value="ECO:0007669"/>
    <property type="project" value="UniProtKB-KW"/>
</dbReference>
<keyword evidence="1" id="KW-0808">Transferase</keyword>
<keyword evidence="1" id="KW-0694">RNA-binding</keyword>
<comment type="similarity">
    <text evidence="1">Belongs to the RdRP family.</text>
</comment>
<dbReference type="Proteomes" id="UP000481861">
    <property type="component" value="Unassembled WGS sequence"/>
</dbReference>
<comment type="catalytic activity">
    <reaction evidence="1">
        <text>RNA(n) + a ribonucleoside 5'-triphosphate = RNA(n+1) + diphosphate</text>
        <dbReference type="Rhea" id="RHEA:21248"/>
        <dbReference type="Rhea" id="RHEA-COMP:14527"/>
        <dbReference type="Rhea" id="RHEA-COMP:17342"/>
        <dbReference type="ChEBI" id="CHEBI:33019"/>
        <dbReference type="ChEBI" id="CHEBI:61557"/>
        <dbReference type="ChEBI" id="CHEBI:140395"/>
        <dbReference type="EC" id="2.7.7.48"/>
    </reaction>
</comment>
<proteinExistence type="inferred from homology"/>
<organism evidence="3 4">
    <name type="scientific">Massariosphaeria phaeospora</name>
    <dbReference type="NCBI Taxonomy" id="100035"/>
    <lineage>
        <taxon>Eukaryota</taxon>
        <taxon>Fungi</taxon>
        <taxon>Dikarya</taxon>
        <taxon>Ascomycota</taxon>
        <taxon>Pezizomycotina</taxon>
        <taxon>Dothideomycetes</taxon>
        <taxon>Pleosporomycetidae</taxon>
        <taxon>Pleosporales</taxon>
        <taxon>Pleosporales incertae sedis</taxon>
        <taxon>Massariosphaeria</taxon>
    </lineage>
</organism>
<dbReference type="GO" id="GO:0003968">
    <property type="term" value="F:RNA-directed RNA polymerase activity"/>
    <property type="evidence" value="ECO:0007669"/>
    <property type="project" value="UniProtKB-KW"/>
</dbReference>
<name>A0A7C8I4X7_9PLEO</name>
<evidence type="ECO:0000259" key="2">
    <source>
        <dbReference type="Pfam" id="PF05183"/>
    </source>
</evidence>
<sequence>MIELTQHVKVLYAQHQPDIVAQGIRSLSHESQTTSPFHDVGSSTVGFIMQLLKTNIEKSLEIKATLEHPIEKQHSHHHLATTYKSTVTPTALLLRGPDPHVSNRILRKYSAYKEYFMRVFFADEDGLPISYSPWVNQSRIHRRFHMVLQDGIRVAGRTHEFLGYSSSSLKYQVAWFVAPFKHEGRCIEHLQLNRQFGDVRRGFRAGRSWRHMGGSTPEVHELVDFRHDCYDITAE</sequence>
<keyword evidence="1" id="KW-0548">Nucleotidyltransferase</keyword>
<dbReference type="OrthoDB" id="6513042at2759"/>
<accession>A0A7C8I4X7</accession>
<evidence type="ECO:0000313" key="3">
    <source>
        <dbReference type="EMBL" id="KAF2870937.1"/>
    </source>
</evidence>
<dbReference type="PANTHER" id="PTHR23079">
    <property type="entry name" value="RNA-DEPENDENT RNA POLYMERASE"/>
    <property type="match status" value="1"/>
</dbReference>
<keyword evidence="1" id="KW-0696">RNA-directed RNA polymerase</keyword>
<dbReference type="GO" id="GO:0030422">
    <property type="term" value="P:siRNA processing"/>
    <property type="evidence" value="ECO:0007669"/>
    <property type="project" value="TreeGrafter"/>
</dbReference>
<dbReference type="Pfam" id="PF05183">
    <property type="entry name" value="RdRP"/>
    <property type="match status" value="1"/>
</dbReference>
<dbReference type="AlphaFoldDB" id="A0A7C8I4X7"/>
<dbReference type="EMBL" id="JAADJZ010000012">
    <property type="protein sequence ID" value="KAF2870937.1"/>
    <property type="molecule type" value="Genomic_DNA"/>
</dbReference>
<dbReference type="InterPro" id="IPR007855">
    <property type="entry name" value="RDRP"/>
</dbReference>
<evidence type="ECO:0000313" key="4">
    <source>
        <dbReference type="Proteomes" id="UP000481861"/>
    </source>
</evidence>
<keyword evidence="4" id="KW-1185">Reference proteome</keyword>
<reference evidence="3 4" key="1">
    <citation type="submission" date="2020-01" db="EMBL/GenBank/DDBJ databases">
        <authorList>
            <consortium name="DOE Joint Genome Institute"/>
            <person name="Haridas S."/>
            <person name="Albert R."/>
            <person name="Binder M."/>
            <person name="Bloem J."/>
            <person name="Labutti K."/>
            <person name="Salamov A."/>
            <person name="Andreopoulos B."/>
            <person name="Baker S.E."/>
            <person name="Barry K."/>
            <person name="Bills G."/>
            <person name="Bluhm B.H."/>
            <person name="Cannon C."/>
            <person name="Castanera R."/>
            <person name="Culley D.E."/>
            <person name="Daum C."/>
            <person name="Ezra D."/>
            <person name="Gonzalez J.B."/>
            <person name="Henrissat B."/>
            <person name="Kuo A."/>
            <person name="Liang C."/>
            <person name="Lipzen A."/>
            <person name="Lutzoni F."/>
            <person name="Magnuson J."/>
            <person name="Mondo S."/>
            <person name="Nolan M."/>
            <person name="Ohm R."/>
            <person name="Pangilinan J."/>
            <person name="Park H.-J.H."/>
            <person name="Ramirez L."/>
            <person name="Alfaro M."/>
            <person name="Sun H."/>
            <person name="Tritt A."/>
            <person name="Yoshinaga Y."/>
            <person name="Zwiers L.-H.L."/>
            <person name="Turgeon B.G."/>
            <person name="Goodwin S.B."/>
            <person name="Spatafora J.W."/>
            <person name="Crous P.W."/>
            <person name="Grigoriev I.V."/>
        </authorList>
    </citation>
    <scope>NUCLEOTIDE SEQUENCE [LARGE SCALE GENOMIC DNA]</scope>
    <source>
        <strain evidence="3 4">CBS 611.86</strain>
    </source>
</reference>
<evidence type="ECO:0000256" key="1">
    <source>
        <dbReference type="RuleBase" id="RU363098"/>
    </source>
</evidence>
<dbReference type="InterPro" id="IPR057596">
    <property type="entry name" value="RDRP_core"/>
</dbReference>
<feature type="domain" description="RDRP core" evidence="2">
    <location>
        <begin position="87"/>
        <end position="200"/>
    </location>
</feature>
<protein>
    <recommendedName>
        <fullName evidence="1">RNA-dependent RNA polymerase</fullName>
        <ecNumber evidence="1">2.7.7.48</ecNumber>
    </recommendedName>
</protein>